<dbReference type="SUPFAM" id="SSF53448">
    <property type="entry name" value="Nucleotide-diphospho-sugar transferases"/>
    <property type="match status" value="1"/>
</dbReference>
<dbReference type="Gene3D" id="3.90.550.10">
    <property type="entry name" value="Spore Coat Polysaccharide Biosynthesis Protein SpsA, Chain A"/>
    <property type="match status" value="1"/>
</dbReference>
<dbReference type="OrthoDB" id="2676521at2"/>
<dbReference type="RefSeq" id="WP_095614354.1">
    <property type="nucleotide sequence ID" value="NZ_MVOH01000004.1"/>
</dbReference>
<dbReference type="PANTHER" id="PTHR43685:SF11">
    <property type="entry name" value="GLYCOSYLTRANSFERASE TAGX-RELATED"/>
    <property type="match status" value="1"/>
</dbReference>
<dbReference type="Pfam" id="PF00535">
    <property type="entry name" value="Glycos_transf_2"/>
    <property type="match status" value="1"/>
</dbReference>
<comment type="caution">
    <text evidence="2">The sequence shown here is derived from an EMBL/GenBank/DDBJ whole genome shotgun (WGS) entry which is preliminary data.</text>
</comment>
<dbReference type="PANTHER" id="PTHR43685">
    <property type="entry name" value="GLYCOSYLTRANSFERASE"/>
    <property type="match status" value="1"/>
</dbReference>
<sequence length="304" mass="34637">MTQDDLLVSIIVPVYNSREYLRSCIDSVLRQDYSNIEVIIVDDGSDDGSETMCDEYMAQDARIRVIHQPNAGHVQARRTGLRHARGDAVMWIDSDDWVAAGWVSSYVDLMKQSDADIVISGTTDAILRAPADMVAFLLARADHTLWASCVRRDLYSGLDFADVTIGEDVLMLQQLISRAERMCLTQGNHGYHYREVPDSISRQPSLGNKKDWLVRAQLEVEFTQRHDADLVTCAYFDVMRGATLVYKSVCRLTLERDEHAQADELKRDLRALMKRGMLHAPLHHMRAAEYITVLKTMKTYLLER</sequence>
<proteinExistence type="predicted"/>
<evidence type="ECO:0000313" key="2">
    <source>
        <dbReference type="EMBL" id="PAU68641.1"/>
    </source>
</evidence>
<name>A0A2A2EI10_9BIFI</name>
<organism evidence="2 3">
    <name type="scientific">Bifidobacterium criceti</name>
    <dbReference type="NCBI Taxonomy" id="1960969"/>
    <lineage>
        <taxon>Bacteria</taxon>
        <taxon>Bacillati</taxon>
        <taxon>Actinomycetota</taxon>
        <taxon>Actinomycetes</taxon>
        <taxon>Bifidobacteriales</taxon>
        <taxon>Bifidobacteriaceae</taxon>
        <taxon>Bifidobacterium</taxon>
    </lineage>
</organism>
<keyword evidence="2" id="KW-0808">Transferase</keyword>
<dbReference type="Proteomes" id="UP000218399">
    <property type="component" value="Unassembled WGS sequence"/>
</dbReference>
<dbReference type="InterPro" id="IPR001173">
    <property type="entry name" value="Glyco_trans_2-like"/>
</dbReference>
<reference evidence="2 3" key="1">
    <citation type="journal article" date="2017" name="ISME J.">
        <title>Unveiling bifidobacterial biogeography across the mammalian branch of the tree of life.</title>
        <authorList>
            <person name="Milani C."/>
            <person name="Mangifesta M."/>
            <person name="Mancabelli L."/>
            <person name="Lugli G.A."/>
            <person name="James K."/>
            <person name="Duranti S."/>
            <person name="Turroni F."/>
            <person name="Ferrario C."/>
            <person name="Ossiprandi M.C."/>
            <person name="van Sinderen D."/>
            <person name="Ventura M."/>
        </authorList>
    </citation>
    <scope>NUCLEOTIDE SEQUENCE [LARGE SCALE GENOMIC DNA]</scope>
    <source>
        <strain evidence="3">Ham19E</strain>
    </source>
</reference>
<keyword evidence="3" id="KW-1185">Reference proteome</keyword>
<dbReference type="GO" id="GO:0016740">
    <property type="term" value="F:transferase activity"/>
    <property type="evidence" value="ECO:0007669"/>
    <property type="project" value="UniProtKB-KW"/>
</dbReference>
<feature type="domain" description="Glycosyltransferase 2-like" evidence="1">
    <location>
        <begin position="9"/>
        <end position="122"/>
    </location>
</feature>
<dbReference type="EMBL" id="MVOH01000004">
    <property type="protein sequence ID" value="PAU68641.1"/>
    <property type="molecule type" value="Genomic_DNA"/>
</dbReference>
<evidence type="ECO:0000313" key="3">
    <source>
        <dbReference type="Proteomes" id="UP000218399"/>
    </source>
</evidence>
<dbReference type="AlphaFoldDB" id="A0A2A2EI10"/>
<gene>
    <name evidence="2" type="ORF">B1526_0275</name>
</gene>
<dbReference type="InterPro" id="IPR029044">
    <property type="entry name" value="Nucleotide-diphossugar_trans"/>
</dbReference>
<evidence type="ECO:0000259" key="1">
    <source>
        <dbReference type="Pfam" id="PF00535"/>
    </source>
</evidence>
<dbReference type="CDD" id="cd00761">
    <property type="entry name" value="Glyco_tranf_GTA_type"/>
    <property type="match status" value="1"/>
</dbReference>
<protein>
    <submittedName>
        <fullName evidence="2">Glycosyltransferase</fullName>
    </submittedName>
</protein>
<accession>A0A2A2EI10</accession>
<dbReference type="InterPro" id="IPR050834">
    <property type="entry name" value="Glycosyltransf_2"/>
</dbReference>